<sequence length="320" mass="33751">MIIMISPSVISGAVLGWALGSNGAANCFAAAVSTRIIKYRTAIICTAVFVVLGACLEGSKGVQKISDYSYNSGINTPMKAFLVMLAAAITITIMTVMHLPVSTSQAVIGAILGGALIEGKANFSEMIKFFYAWFITPFGAIVIAFILYKSFEMFIEKRIKEYVVYENIIKIGYYISGIFSAYSLGGNNVANVTAIYAGKINLLTTNQAVLIGGITIALGVLTYSKGVMKTVGESLVTLSPVSGLISVLTGAIVVYVYALIGIPVSASHAIVGAVIGIGLVKGVNTIRIEAIRNISFGWFGTPTIAGIISLLFFSLFCLNS</sequence>
<evidence type="ECO:0000256" key="1">
    <source>
        <dbReference type="ARBA" id="ARBA00004141"/>
    </source>
</evidence>
<keyword evidence="8" id="KW-1185">Reference proteome</keyword>
<dbReference type="EMBL" id="CP121687">
    <property type="protein sequence ID" value="WZL70903.1"/>
    <property type="molecule type" value="Genomic_DNA"/>
</dbReference>
<evidence type="ECO:0000256" key="5">
    <source>
        <dbReference type="ARBA" id="ARBA00023136"/>
    </source>
</evidence>
<name>A0ABZ2Y6C9_9FIRM</name>
<reference evidence="7 8" key="1">
    <citation type="submission" date="2023-03" db="EMBL/GenBank/DDBJ databases">
        <title>Novel Species.</title>
        <authorList>
            <person name="Ma S."/>
        </authorList>
    </citation>
    <scope>NUCLEOTIDE SEQUENCE [LARGE SCALE GENOMIC DNA]</scope>
    <source>
        <strain evidence="7 8">LIND6LT2</strain>
    </source>
</reference>
<keyword evidence="2" id="KW-0813">Transport</keyword>
<keyword evidence="4 6" id="KW-1133">Transmembrane helix</keyword>
<dbReference type="Pfam" id="PF01384">
    <property type="entry name" value="PHO4"/>
    <property type="match status" value="1"/>
</dbReference>
<proteinExistence type="predicted"/>
<dbReference type="InterPro" id="IPR001204">
    <property type="entry name" value="Phos_transporter"/>
</dbReference>
<evidence type="ECO:0000256" key="3">
    <source>
        <dbReference type="ARBA" id="ARBA00022692"/>
    </source>
</evidence>
<dbReference type="RefSeq" id="WP_341877863.1">
    <property type="nucleotide sequence ID" value="NZ_CP121687.1"/>
</dbReference>
<comment type="subcellular location">
    <subcellularLocation>
        <location evidence="1">Membrane</location>
        <topology evidence="1">Multi-pass membrane protein</topology>
    </subcellularLocation>
</comment>
<gene>
    <name evidence="7" type="ORF">QBE51_05105</name>
</gene>
<accession>A0ABZ2Y6C9</accession>
<feature type="transmembrane region" description="Helical" evidence="6">
    <location>
        <begin position="205"/>
        <end position="223"/>
    </location>
</feature>
<evidence type="ECO:0000313" key="8">
    <source>
        <dbReference type="Proteomes" id="UP001486565"/>
    </source>
</evidence>
<feature type="transmembrane region" description="Helical" evidence="6">
    <location>
        <begin position="130"/>
        <end position="148"/>
    </location>
</feature>
<protein>
    <submittedName>
        <fullName evidence="7">Inorganic phosphate transporter</fullName>
    </submittedName>
</protein>
<keyword evidence="3 6" id="KW-0812">Transmembrane</keyword>
<feature type="transmembrane region" description="Helical" evidence="6">
    <location>
        <begin position="235"/>
        <end position="260"/>
    </location>
</feature>
<dbReference type="PANTHER" id="PTHR11101:SF80">
    <property type="entry name" value="PHOSPHATE TRANSPORTER"/>
    <property type="match status" value="1"/>
</dbReference>
<feature type="transmembrane region" description="Helical" evidence="6">
    <location>
        <begin position="266"/>
        <end position="284"/>
    </location>
</feature>
<evidence type="ECO:0000256" key="2">
    <source>
        <dbReference type="ARBA" id="ARBA00022448"/>
    </source>
</evidence>
<evidence type="ECO:0000256" key="6">
    <source>
        <dbReference type="SAM" id="Phobius"/>
    </source>
</evidence>
<keyword evidence="5 6" id="KW-0472">Membrane</keyword>
<dbReference type="Proteomes" id="UP001486565">
    <property type="component" value="Chromosome"/>
</dbReference>
<dbReference type="PANTHER" id="PTHR11101">
    <property type="entry name" value="PHOSPHATE TRANSPORTER"/>
    <property type="match status" value="1"/>
</dbReference>
<evidence type="ECO:0000256" key="4">
    <source>
        <dbReference type="ARBA" id="ARBA00022989"/>
    </source>
</evidence>
<feature type="transmembrane region" description="Helical" evidence="6">
    <location>
        <begin position="296"/>
        <end position="316"/>
    </location>
</feature>
<organism evidence="7 8">
    <name type="scientific">Defluviitalea saccharophila</name>
    <dbReference type="NCBI Taxonomy" id="879970"/>
    <lineage>
        <taxon>Bacteria</taxon>
        <taxon>Bacillati</taxon>
        <taxon>Bacillota</taxon>
        <taxon>Clostridia</taxon>
        <taxon>Lachnospirales</taxon>
        <taxon>Defluviitaleaceae</taxon>
        <taxon>Defluviitalea</taxon>
    </lineage>
</organism>
<feature type="transmembrane region" description="Helical" evidence="6">
    <location>
        <begin position="80"/>
        <end position="99"/>
    </location>
</feature>
<feature type="transmembrane region" description="Helical" evidence="6">
    <location>
        <begin position="168"/>
        <end position="185"/>
    </location>
</feature>
<evidence type="ECO:0000313" key="7">
    <source>
        <dbReference type="EMBL" id="WZL70903.1"/>
    </source>
</evidence>